<proteinExistence type="predicted"/>
<reference evidence="1" key="2">
    <citation type="journal article" date="2015" name="Fish Shellfish Immunol.">
        <title>Early steps in the European eel (Anguilla anguilla)-Vibrio vulnificus interaction in the gills: Role of the RtxA13 toxin.</title>
        <authorList>
            <person name="Callol A."/>
            <person name="Pajuelo D."/>
            <person name="Ebbesson L."/>
            <person name="Teles M."/>
            <person name="MacKenzie S."/>
            <person name="Amaro C."/>
        </authorList>
    </citation>
    <scope>NUCLEOTIDE SEQUENCE</scope>
</reference>
<reference evidence="1" key="1">
    <citation type="submission" date="2014-11" db="EMBL/GenBank/DDBJ databases">
        <authorList>
            <person name="Amaro Gonzalez C."/>
        </authorList>
    </citation>
    <scope>NUCLEOTIDE SEQUENCE</scope>
</reference>
<evidence type="ECO:0000313" key="1">
    <source>
        <dbReference type="EMBL" id="JAH75500.1"/>
    </source>
</evidence>
<accession>A0A0E9VDG6</accession>
<dbReference type="EMBL" id="GBXM01033077">
    <property type="protein sequence ID" value="JAH75500.1"/>
    <property type="molecule type" value="Transcribed_RNA"/>
</dbReference>
<protein>
    <submittedName>
        <fullName evidence="1">Uncharacterized protein</fullName>
    </submittedName>
</protein>
<organism evidence="1">
    <name type="scientific">Anguilla anguilla</name>
    <name type="common">European freshwater eel</name>
    <name type="synonym">Muraena anguilla</name>
    <dbReference type="NCBI Taxonomy" id="7936"/>
    <lineage>
        <taxon>Eukaryota</taxon>
        <taxon>Metazoa</taxon>
        <taxon>Chordata</taxon>
        <taxon>Craniata</taxon>
        <taxon>Vertebrata</taxon>
        <taxon>Euteleostomi</taxon>
        <taxon>Actinopterygii</taxon>
        <taxon>Neopterygii</taxon>
        <taxon>Teleostei</taxon>
        <taxon>Anguilliformes</taxon>
        <taxon>Anguillidae</taxon>
        <taxon>Anguilla</taxon>
    </lineage>
</organism>
<dbReference type="AlphaFoldDB" id="A0A0E9VDG6"/>
<sequence length="16" mass="1920">MSSYFSIHKKDCCPHH</sequence>
<name>A0A0E9VDG6_ANGAN</name>